<organism evidence="2 3">
    <name type="scientific">Portunus trituberculatus</name>
    <name type="common">Swimming crab</name>
    <name type="synonym">Neptunus trituberculatus</name>
    <dbReference type="NCBI Taxonomy" id="210409"/>
    <lineage>
        <taxon>Eukaryota</taxon>
        <taxon>Metazoa</taxon>
        <taxon>Ecdysozoa</taxon>
        <taxon>Arthropoda</taxon>
        <taxon>Crustacea</taxon>
        <taxon>Multicrustacea</taxon>
        <taxon>Malacostraca</taxon>
        <taxon>Eumalacostraca</taxon>
        <taxon>Eucarida</taxon>
        <taxon>Decapoda</taxon>
        <taxon>Pleocyemata</taxon>
        <taxon>Brachyura</taxon>
        <taxon>Eubrachyura</taxon>
        <taxon>Portunoidea</taxon>
        <taxon>Portunidae</taxon>
        <taxon>Portuninae</taxon>
        <taxon>Portunus</taxon>
    </lineage>
</organism>
<reference evidence="2 3" key="1">
    <citation type="submission" date="2019-05" db="EMBL/GenBank/DDBJ databases">
        <title>Another draft genome of Portunus trituberculatus and its Hox gene families provides insights of decapod evolution.</title>
        <authorList>
            <person name="Jeong J.-H."/>
            <person name="Song I."/>
            <person name="Kim S."/>
            <person name="Choi T."/>
            <person name="Kim D."/>
            <person name="Ryu S."/>
            <person name="Kim W."/>
        </authorList>
    </citation>
    <scope>NUCLEOTIDE SEQUENCE [LARGE SCALE GENOMIC DNA]</scope>
    <source>
        <tissue evidence="2">Muscle</tissue>
    </source>
</reference>
<proteinExistence type="predicted"/>
<dbReference type="Proteomes" id="UP000324222">
    <property type="component" value="Unassembled WGS sequence"/>
</dbReference>
<feature type="compositionally biased region" description="Basic and acidic residues" evidence="1">
    <location>
        <begin position="7"/>
        <end position="26"/>
    </location>
</feature>
<gene>
    <name evidence="2" type="ORF">E2C01_027692</name>
</gene>
<feature type="region of interest" description="Disordered" evidence="1">
    <location>
        <begin position="1"/>
        <end position="26"/>
    </location>
</feature>
<dbReference type="EMBL" id="VSRR010003028">
    <property type="protein sequence ID" value="MPC34308.1"/>
    <property type="molecule type" value="Genomic_DNA"/>
</dbReference>
<accession>A0A5B7ELU9</accession>
<name>A0A5B7ELU9_PORTR</name>
<evidence type="ECO:0000313" key="3">
    <source>
        <dbReference type="Proteomes" id="UP000324222"/>
    </source>
</evidence>
<comment type="caution">
    <text evidence="2">The sequence shown here is derived from an EMBL/GenBank/DDBJ whole genome shotgun (WGS) entry which is preliminary data.</text>
</comment>
<sequence>MRKRGVGKKEKEEKKKCGKENEEEKM</sequence>
<evidence type="ECO:0000256" key="1">
    <source>
        <dbReference type="SAM" id="MobiDB-lite"/>
    </source>
</evidence>
<protein>
    <submittedName>
        <fullName evidence="2">Uncharacterized protein</fullName>
    </submittedName>
</protein>
<evidence type="ECO:0000313" key="2">
    <source>
        <dbReference type="EMBL" id="MPC34308.1"/>
    </source>
</evidence>
<keyword evidence="3" id="KW-1185">Reference proteome</keyword>
<dbReference type="AlphaFoldDB" id="A0A5B7ELU9"/>